<feature type="region of interest" description="Disordered" evidence="2">
    <location>
        <begin position="1"/>
        <end position="36"/>
    </location>
</feature>
<reference evidence="4 5" key="1">
    <citation type="submission" date="2022-06" db="EMBL/GenBank/DDBJ databases">
        <title>Paraconexibacter antarcticus.</title>
        <authorList>
            <person name="Kim C.S."/>
        </authorList>
    </citation>
    <scope>NUCLEOTIDE SEQUENCE [LARGE SCALE GENOMIC DNA]</scope>
    <source>
        <strain evidence="4 5">02-257</strain>
    </source>
</reference>
<dbReference type="Proteomes" id="UP001056035">
    <property type="component" value="Chromosome"/>
</dbReference>
<sequence length="59" mass="6129">MSGTADNVKGNIKETAGAVTGDRELEQEGKNDQLAGKLKDAVSDVKDVAEGAIDKVRGK</sequence>
<proteinExistence type="inferred from homology"/>
<comment type="similarity">
    <text evidence="1">Belongs to the UPF0337 (CsbD) family.</text>
</comment>
<dbReference type="Pfam" id="PF05532">
    <property type="entry name" value="CsbD"/>
    <property type="match status" value="1"/>
</dbReference>
<gene>
    <name evidence="4" type="ORF">NBH00_22785</name>
</gene>
<dbReference type="RefSeq" id="WP_254570865.1">
    <property type="nucleotide sequence ID" value="NZ_CP098502.1"/>
</dbReference>
<feature type="compositionally biased region" description="Basic and acidic residues" evidence="2">
    <location>
        <begin position="21"/>
        <end position="36"/>
    </location>
</feature>
<evidence type="ECO:0000256" key="1">
    <source>
        <dbReference type="ARBA" id="ARBA00009129"/>
    </source>
</evidence>
<evidence type="ECO:0000313" key="4">
    <source>
        <dbReference type="EMBL" id="UTI64152.1"/>
    </source>
</evidence>
<evidence type="ECO:0000256" key="2">
    <source>
        <dbReference type="SAM" id="MobiDB-lite"/>
    </source>
</evidence>
<name>A0ABY5DTY2_9ACTN</name>
<dbReference type="SUPFAM" id="SSF69047">
    <property type="entry name" value="Hypothetical protein YjbJ"/>
    <property type="match status" value="1"/>
</dbReference>
<keyword evidence="5" id="KW-1185">Reference proteome</keyword>
<evidence type="ECO:0000313" key="5">
    <source>
        <dbReference type="Proteomes" id="UP001056035"/>
    </source>
</evidence>
<dbReference type="EMBL" id="CP098502">
    <property type="protein sequence ID" value="UTI64152.1"/>
    <property type="molecule type" value="Genomic_DNA"/>
</dbReference>
<dbReference type="InterPro" id="IPR008462">
    <property type="entry name" value="CsbD"/>
</dbReference>
<accession>A0ABY5DTY2</accession>
<organism evidence="4 5">
    <name type="scientific">Paraconexibacter antarcticus</name>
    <dbReference type="NCBI Taxonomy" id="2949664"/>
    <lineage>
        <taxon>Bacteria</taxon>
        <taxon>Bacillati</taxon>
        <taxon>Actinomycetota</taxon>
        <taxon>Thermoleophilia</taxon>
        <taxon>Solirubrobacterales</taxon>
        <taxon>Paraconexibacteraceae</taxon>
        <taxon>Paraconexibacter</taxon>
    </lineage>
</organism>
<protein>
    <submittedName>
        <fullName evidence="4">CsbD family protein</fullName>
    </submittedName>
</protein>
<evidence type="ECO:0000259" key="3">
    <source>
        <dbReference type="Pfam" id="PF05532"/>
    </source>
</evidence>
<dbReference type="Gene3D" id="1.10.1470.10">
    <property type="entry name" value="YjbJ"/>
    <property type="match status" value="1"/>
</dbReference>
<dbReference type="InterPro" id="IPR036629">
    <property type="entry name" value="YjbJ_sf"/>
</dbReference>
<feature type="domain" description="CsbD-like" evidence="3">
    <location>
        <begin position="2"/>
        <end position="50"/>
    </location>
</feature>